<reference evidence="4 5" key="1">
    <citation type="submission" date="2020-08" db="EMBL/GenBank/DDBJ databases">
        <title>Sequencing the genomes of 1000 actinobacteria strains.</title>
        <authorList>
            <person name="Klenk H.-P."/>
        </authorList>
    </citation>
    <scope>NUCLEOTIDE SEQUENCE [LARGE SCALE GENOMIC DNA]</scope>
    <source>
        <strain evidence="4 5">DSM 105498</strain>
    </source>
</reference>
<keyword evidence="2" id="KW-1133">Transmembrane helix</keyword>
<dbReference type="Proteomes" id="UP000589626">
    <property type="component" value="Unassembled WGS sequence"/>
</dbReference>
<evidence type="ECO:0000256" key="1">
    <source>
        <dbReference type="SAM" id="MobiDB-lite"/>
    </source>
</evidence>
<name>A0A7W4W254_9ACTN</name>
<dbReference type="AlphaFoldDB" id="A0A7W4W254"/>
<keyword evidence="2" id="KW-0472">Membrane</keyword>
<feature type="transmembrane region" description="Helical" evidence="2">
    <location>
        <begin position="211"/>
        <end position="228"/>
    </location>
</feature>
<gene>
    <name evidence="3" type="ORF">FHU40_005244</name>
    <name evidence="4" type="ORF">FHU40_005623</name>
</gene>
<evidence type="ECO:0000313" key="4">
    <source>
        <dbReference type="EMBL" id="MBB3045763.1"/>
    </source>
</evidence>
<feature type="compositionally biased region" description="Low complexity" evidence="1">
    <location>
        <begin position="113"/>
        <end position="127"/>
    </location>
</feature>
<keyword evidence="5" id="KW-1185">Reference proteome</keyword>
<organism evidence="4 5">
    <name type="scientific">Nocardioides soli</name>
    <dbReference type="NCBI Taxonomy" id="1036020"/>
    <lineage>
        <taxon>Bacteria</taxon>
        <taxon>Bacillati</taxon>
        <taxon>Actinomycetota</taxon>
        <taxon>Actinomycetes</taxon>
        <taxon>Propionibacteriales</taxon>
        <taxon>Nocardioidaceae</taxon>
        <taxon>Nocardioides</taxon>
    </lineage>
</organism>
<sequence>MKRRSRARTYSRASASTSGGQPRRGASSVRAASITSNTSRPRAPAGRAATAGGTETPQNSHPSGRSTRTSARIVAAPSSAGNVWRRSVLTGPVRSTDRRASLYSSSTRRADFSHASTSGSSSQGRSRCPVAGQKLIAWNLTTVAASQVSRTSAGSSAKSRVFCHTPGVFRHRGRHRQGFVAWLRNDLRRVPPLRVTWRTVRRYPHILRRTLLLGALVCAAYYGVLNLLGLEDTSAVLVGLPIAVVGAYSGRQIARYRLDRQSAPAAAAEV</sequence>
<protein>
    <submittedName>
        <fullName evidence="4">Uncharacterized protein</fullName>
    </submittedName>
</protein>
<keyword evidence="2" id="KW-0812">Transmembrane</keyword>
<comment type="caution">
    <text evidence="4">The sequence shown here is derived from an EMBL/GenBank/DDBJ whole genome shotgun (WGS) entry which is preliminary data.</text>
</comment>
<feature type="region of interest" description="Disordered" evidence="1">
    <location>
        <begin position="96"/>
        <end position="127"/>
    </location>
</feature>
<feature type="compositionally biased region" description="Polar residues" evidence="1">
    <location>
        <begin position="58"/>
        <end position="70"/>
    </location>
</feature>
<dbReference type="EMBL" id="JACHWR010000022">
    <property type="protein sequence ID" value="MBB3045763.1"/>
    <property type="molecule type" value="Genomic_DNA"/>
</dbReference>
<feature type="transmembrane region" description="Helical" evidence="2">
    <location>
        <begin position="234"/>
        <end position="250"/>
    </location>
</feature>
<accession>A0A7W4W254</accession>
<dbReference type="EMBL" id="JACHWR010000006">
    <property type="protein sequence ID" value="MBB3045387.1"/>
    <property type="molecule type" value="Genomic_DNA"/>
</dbReference>
<feature type="compositionally biased region" description="Low complexity" evidence="1">
    <location>
        <begin position="40"/>
        <end position="57"/>
    </location>
</feature>
<feature type="region of interest" description="Disordered" evidence="1">
    <location>
        <begin position="1"/>
        <end position="79"/>
    </location>
</feature>
<proteinExistence type="predicted"/>
<evidence type="ECO:0000256" key="2">
    <source>
        <dbReference type="SAM" id="Phobius"/>
    </source>
</evidence>
<evidence type="ECO:0000313" key="3">
    <source>
        <dbReference type="EMBL" id="MBB3045387.1"/>
    </source>
</evidence>
<evidence type="ECO:0000313" key="5">
    <source>
        <dbReference type="Proteomes" id="UP000589626"/>
    </source>
</evidence>